<feature type="domain" description="CBS" evidence="11">
    <location>
        <begin position="176"/>
        <end position="239"/>
    </location>
</feature>
<dbReference type="PANTHER" id="PTHR43773">
    <property type="entry name" value="MAGNESIUM TRANSPORTER MGTE"/>
    <property type="match status" value="1"/>
</dbReference>
<dbReference type="SUPFAM" id="SSF161093">
    <property type="entry name" value="MgtE membrane domain-like"/>
    <property type="match status" value="1"/>
</dbReference>
<proteinExistence type="inferred from homology"/>
<evidence type="ECO:0000256" key="8">
    <source>
        <dbReference type="PROSITE-ProRule" id="PRU00703"/>
    </source>
</evidence>
<evidence type="ECO:0000256" key="4">
    <source>
        <dbReference type="ARBA" id="ARBA00022692"/>
    </source>
</evidence>
<dbReference type="NCBIfam" id="TIGR00400">
    <property type="entry name" value="mgtE"/>
    <property type="match status" value="1"/>
</dbReference>
<feature type="compositionally biased region" description="Basic and acidic residues" evidence="10">
    <location>
        <begin position="1"/>
        <end position="10"/>
    </location>
</feature>
<dbReference type="Gene3D" id="3.10.580.10">
    <property type="entry name" value="CBS-domain"/>
    <property type="match status" value="1"/>
</dbReference>
<keyword evidence="7 9" id="KW-0472">Membrane</keyword>
<evidence type="ECO:0000256" key="5">
    <source>
        <dbReference type="ARBA" id="ARBA00022842"/>
    </source>
</evidence>
<dbReference type="SMART" id="SM00116">
    <property type="entry name" value="CBS"/>
    <property type="match status" value="2"/>
</dbReference>
<protein>
    <recommendedName>
        <fullName evidence="9">Magnesium transporter MgtE</fullName>
    </recommendedName>
</protein>
<keyword evidence="8" id="KW-0129">CBS domain</keyword>
<sequence length="486" mass="52571">MTDTPKKTPTEPEVAPAVAPDTLSGGAAPVAADTPPGGSNDSSGGAADNTIHIVDCREEVAGLSAEEFAHPADAAEHIQNLTLEKQVCMMRRLTAEDAAEALAEMEERAQTDILQNLDPDVAARILGEMSPDDAADVLSELDSVHRDKLLEFVEAEDAEEIRTLLSFDEDTAGGVMNTEIIILNDHLTADQAIMHIRREMEDKEIPYYAYIVDEKQRLAGVLSLRDLLLCRPGSILKNELSDQSLISVLFDVDREEVAHALARYDFMALPIVDYEGRLLGVVTYDDVIDIIHDEASEDMLGMVGAGQDETVDTPWLESVKVRLPWLLVNMFNSAISACVVYMFEGSIASMAILAVLMPIVANQAGNTGQQALAVMIRQLAVEKFDRRKSWVAVLREAKIGLLSGLIIGIVVMFAVFGFTHNLRLAQVMSVALALDMLLGALAGASIPLILKELGRDPAQASSIFLTTLTDGAGFFIFLGLASLVLL</sequence>
<evidence type="ECO:0000256" key="3">
    <source>
        <dbReference type="ARBA" id="ARBA00022448"/>
    </source>
</evidence>
<feature type="compositionally biased region" description="Low complexity" evidence="10">
    <location>
        <begin position="11"/>
        <end position="20"/>
    </location>
</feature>
<evidence type="ECO:0000313" key="12">
    <source>
        <dbReference type="EMBL" id="GFM34088.1"/>
    </source>
</evidence>
<dbReference type="RefSeq" id="WP_174405714.1">
    <property type="nucleotide sequence ID" value="NZ_BLVO01000013.1"/>
</dbReference>
<dbReference type="InterPro" id="IPR046342">
    <property type="entry name" value="CBS_dom_sf"/>
</dbReference>
<dbReference type="GO" id="GO:0005886">
    <property type="term" value="C:plasma membrane"/>
    <property type="evidence" value="ECO:0007669"/>
    <property type="project" value="UniProtKB-SubCell"/>
</dbReference>
<dbReference type="PANTHER" id="PTHR43773:SF1">
    <property type="entry name" value="MAGNESIUM TRANSPORTER MGTE"/>
    <property type="match status" value="1"/>
</dbReference>
<evidence type="ECO:0000313" key="13">
    <source>
        <dbReference type="Proteomes" id="UP000503840"/>
    </source>
</evidence>
<dbReference type="CDD" id="cd04606">
    <property type="entry name" value="CBS_pair_Mg_transporter"/>
    <property type="match status" value="1"/>
</dbReference>
<feature type="transmembrane region" description="Helical" evidence="9">
    <location>
        <begin position="399"/>
        <end position="418"/>
    </location>
</feature>
<evidence type="ECO:0000256" key="10">
    <source>
        <dbReference type="SAM" id="MobiDB-lite"/>
    </source>
</evidence>
<feature type="compositionally biased region" description="Low complexity" evidence="10">
    <location>
        <begin position="35"/>
        <end position="46"/>
    </location>
</feature>
<dbReference type="GO" id="GO:0046872">
    <property type="term" value="F:metal ion binding"/>
    <property type="evidence" value="ECO:0007669"/>
    <property type="project" value="UniProtKB-KW"/>
</dbReference>
<dbReference type="Gene3D" id="1.10.357.20">
    <property type="entry name" value="SLC41 divalent cation transporters, integral membrane domain"/>
    <property type="match status" value="1"/>
</dbReference>
<dbReference type="SMART" id="SM00924">
    <property type="entry name" value="MgtE_N"/>
    <property type="match status" value="1"/>
</dbReference>
<dbReference type="Proteomes" id="UP000503840">
    <property type="component" value="Unassembled WGS sequence"/>
</dbReference>
<dbReference type="InterPro" id="IPR006667">
    <property type="entry name" value="SLC41_membr_dom"/>
</dbReference>
<keyword evidence="9" id="KW-0479">Metal-binding</keyword>
<dbReference type="InterPro" id="IPR038076">
    <property type="entry name" value="MgtE_N_sf"/>
</dbReference>
<comment type="subcellular location">
    <subcellularLocation>
        <location evidence="9">Cell membrane</location>
        <topology evidence="9">Multi-pass membrane protein</topology>
    </subcellularLocation>
    <subcellularLocation>
        <location evidence="1">Membrane</location>
        <topology evidence="1">Multi-pass membrane protein</topology>
    </subcellularLocation>
</comment>
<accession>A0A7J0BKI4</accession>
<comment type="caution">
    <text evidence="12">The sequence shown here is derived from an EMBL/GenBank/DDBJ whole genome shotgun (WGS) entry which is preliminary data.</text>
</comment>
<evidence type="ECO:0000259" key="11">
    <source>
        <dbReference type="PROSITE" id="PS51371"/>
    </source>
</evidence>
<dbReference type="Gene3D" id="1.25.60.10">
    <property type="entry name" value="MgtE N-terminal domain-like"/>
    <property type="match status" value="1"/>
</dbReference>
<feature type="transmembrane region" description="Helical" evidence="9">
    <location>
        <begin position="462"/>
        <end position="485"/>
    </location>
</feature>
<dbReference type="Pfam" id="PF00571">
    <property type="entry name" value="CBS"/>
    <property type="match status" value="2"/>
</dbReference>
<dbReference type="InterPro" id="IPR006668">
    <property type="entry name" value="Mg_transptr_MgtE_intracell_dom"/>
</dbReference>
<comment type="subunit">
    <text evidence="9">Homodimer.</text>
</comment>
<keyword evidence="3 9" id="KW-0813">Transport</keyword>
<feature type="transmembrane region" description="Helical" evidence="9">
    <location>
        <begin position="424"/>
        <end position="450"/>
    </location>
</feature>
<evidence type="ECO:0000256" key="6">
    <source>
        <dbReference type="ARBA" id="ARBA00022989"/>
    </source>
</evidence>
<dbReference type="SUPFAM" id="SSF54631">
    <property type="entry name" value="CBS-domain pair"/>
    <property type="match status" value="1"/>
</dbReference>
<feature type="region of interest" description="Disordered" evidence="10">
    <location>
        <begin position="1"/>
        <end position="46"/>
    </location>
</feature>
<dbReference type="AlphaFoldDB" id="A0A7J0BKI4"/>
<dbReference type="InterPro" id="IPR000644">
    <property type="entry name" value="CBS_dom"/>
</dbReference>
<dbReference type="PROSITE" id="PS51371">
    <property type="entry name" value="CBS"/>
    <property type="match status" value="2"/>
</dbReference>
<dbReference type="SUPFAM" id="SSF158791">
    <property type="entry name" value="MgtE N-terminal domain-like"/>
    <property type="match status" value="1"/>
</dbReference>
<comment type="similarity">
    <text evidence="2 9">Belongs to the SLC41A transporter family.</text>
</comment>
<dbReference type="InterPro" id="IPR006669">
    <property type="entry name" value="MgtE_transporter"/>
</dbReference>
<reference evidence="12 13" key="1">
    <citation type="submission" date="2020-05" db="EMBL/GenBank/DDBJ databases">
        <title>Draft genome sequence of Desulfovibrio sp. strain HN2T.</title>
        <authorList>
            <person name="Ueno A."/>
            <person name="Tamazawa S."/>
            <person name="Tamamura S."/>
            <person name="Murakami T."/>
            <person name="Kiyama T."/>
            <person name="Inomata H."/>
            <person name="Amano Y."/>
            <person name="Miyakawa K."/>
            <person name="Tamaki H."/>
            <person name="Naganuma T."/>
            <person name="Kaneko K."/>
        </authorList>
    </citation>
    <scope>NUCLEOTIDE SEQUENCE [LARGE SCALE GENOMIC DNA]</scope>
    <source>
        <strain evidence="12 13">HN2</strain>
    </source>
</reference>
<comment type="caution">
    <text evidence="9">Lacks conserved residue(s) required for the propagation of feature annotation.</text>
</comment>
<evidence type="ECO:0000256" key="2">
    <source>
        <dbReference type="ARBA" id="ARBA00009749"/>
    </source>
</evidence>
<keyword evidence="4 9" id="KW-0812">Transmembrane</keyword>
<dbReference type="GO" id="GO:0015095">
    <property type="term" value="F:magnesium ion transmembrane transporter activity"/>
    <property type="evidence" value="ECO:0007669"/>
    <property type="project" value="UniProtKB-UniRule"/>
</dbReference>
<gene>
    <name evidence="12" type="primary">mgtE</name>
    <name evidence="12" type="ORF">DSM101010T_24530</name>
</gene>
<evidence type="ECO:0000256" key="1">
    <source>
        <dbReference type="ARBA" id="ARBA00004141"/>
    </source>
</evidence>
<evidence type="ECO:0000256" key="9">
    <source>
        <dbReference type="RuleBase" id="RU362011"/>
    </source>
</evidence>
<dbReference type="Pfam" id="PF01769">
    <property type="entry name" value="MgtE"/>
    <property type="match status" value="1"/>
</dbReference>
<feature type="domain" description="CBS" evidence="11">
    <location>
        <begin position="240"/>
        <end position="297"/>
    </location>
</feature>
<keyword evidence="13" id="KW-1185">Reference proteome</keyword>
<evidence type="ECO:0000256" key="7">
    <source>
        <dbReference type="ARBA" id="ARBA00023136"/>
    </source>
</evidence>
<keyword evidence="6 9" id="KW-1133">Transmembrane helix</keyword>
<keyword evidence="5 9" id="KW-0460">Magnesium</keyword>
<dbReference type="Pfam" id="PF03448">
    <property type="entry name" value="MgtE_N"/>
    <property type="match status" value="1"/>
</dbReference>
<comment type="function">
    <text evidence="9">Acts as a magnesium transporter.</text>
</comment>
<keyword evidence="9" id="KW-1003">Cell membrane</keyword>
<dbReference type="InterPro" id="IPR036739">
    <property type="entry name" value="SLC41_membr_dom_sf"/>
</dbReference>
<dbReference type="EMBL" id="BLVO01000013">
    <property type="protein sequence ID" value="GFM34088.1"/>
    <property type="molecule type" value="Genomic_DNA"/>
</dbReference>
<organism evidence="12 13">
    <name type="scientific">Desulfovibrio subterraneus</name>
    <dbReference type="NCBI Taxonomy" id="2718620"/>
    <lineage>
        <taxon>Bacteria</taxon>
        <taxon>Pseudomonadati</taxon>
        <taxon>Thermodesulfobacteriota</taxon>
        <taxon>Desulfovibrionia</taxon>
        <taxon>Desulfovibrionales</taxon>
        <taxon>Desulfovibrionaceae</taxon>
        <taxon>Desulfovibrio</taxon>
    </lineage>
</organism>
<name>A0A7J0BKI4_9BACT</name>